<dbReference type="Proteomes" id="UP000295807">
    <property type="component" value="Unassembled WGS sequence"/>
</dbReference>
<dbReference type="EMBL" id="SMAD01000005">
    <property type="protein sequence ID" value="TCS87265.1"/>
    <property type="molecule type" value="Genomic_DNA"/>
</dbReference>
<dbReference type="InterPro" id="IPR008333">
    <property type="entry name" value="Cbr1-like_FAD-bd_dom"/>
</dbReference>
<evidence type="ECO:0000256" key="5">
    <source>
        <dbReference type="ARBA" id="ARBA00022827"/>
    </source>
</evidence>
<gene>
    <name evidence="11" type="ORF">EDD80_10578</name>
</gene>
<reference evidence="11 12" key="1">
    <citation type="submission" date="2019-03" db="EMBL/GenBank/DDBJ databases">
        <title>Genomic Encyclopedia of Type Strains, Phase IV (KMG-IV): sequencing the most valuable type-strain genomes for metagenomic binning, comparative biology and taxonomic classification.</title>
        <authorList>
            <person name="Goeker M."/>
        </authorList>
    </citation>
    <scope>NUCLEOTIDE SEQUENCE [LARGE SCALE GENOMIC DNA]</scope>
    <source>
        <strain evidence="11 12">DSM 21100</strain>
    </source>
</reference>
<evidence type="ECO:0000256" key="3">
    <source>
        <dbReference type="ARBA" id="ARBA00022714"/>
    </source>
</evidence>
<dbReference type="PANTHER" id="PTHR47354">
    <property type="entry name" value="NADH OXIDOREDUCTASE HCR"/>
    <property type="match status" value="1"/>
</dbReference>
<evidence type="ECO:0000259" key="9">
    <source>
        <dbReference type="PROSITE" id="PS51085"/>
    </source>
</evidence>
<feature type="domain" description="2Fe-2S ferredoxin-type" evidence="9">
    <location>
        <begin position="268"/>
        <end position="357"/>
    </location>
</feature>
<keyword evidence="7" id="KW-0408">Iron</keyword>
<evidence type="ECO:0000256" key="7">
    <source>
        <dbReference type="ARBA" id="ARBA00023004"/>
    </source>
</evidence>
<keyword evidence="8" id="KW-0411">Iron-sulfur</keyword>
<dbReference type="AlphaFoldDB" id="A0A4R3KTX9"/>
<keyword evidence="4" id="KW-0479">Metal-binding</keyword>
<sequence length="357" mass="40269">MFVLMKGYLILRIRQIIRETPDAATFVLEQEDGSPVRYRAGQFLTLIFERHGKEVRRSYSLSSSPGIDAGLRITVKQMENGEFSRYLLSRLKPGDCLKALSPAGRFTFPDSFSGPADVFLLAAGSGIVPVFSILKMLLTSRPDLKITLVYSNYNEESTIFRKEIDALSRDYSQQFHYIHILSQPHRVAVNVIHGHLNNLLLERLVEKHLHFERSEALFFICGPFTYMRMVQITLRVAGFRDEQLRKENFVVNEPVPPRFTFPEGPYPKEVFLDVSGEAHRLQLSRGQTVLEAALQAGLNLPYSCKAGVCATCTARCSQGEVKMAVNEVLTSADLERGLVLTCVAFPVTQKVHIEIEI</sequence>
<dbReference type="InterPro" id="IPR001041">
    <property type="entry name" value="2Fe-2S_ferredoxin-type"/>
</dbReference>
<dbReference type="InterPro" id="IPR017938">
    <property type="entry name" value="Riboflavin_synthase-like_b-brl"/>
</dbReference>
<dbReference type="PROSITE" id="PS51384">
    <property type="entry name" value="FAD_FR"/>
    <property type="match status" value="1"/>
</dbReference>
<keyword evidence="12" id="KW-1185">Reference proteome</keyword>
<dbReference type="GO" id="GO:0016491">
    <property type="term" value="F:oxidoreductase activity"/>
    <property type="evidence" value="ECO:0007669"/>
    <property type="project" value="UniProtKB-KW"/>
</dbReference>
<dbReference type="InterPro" id="IPR001709">
    <property type="entry name" value="Flavoprot_Pyr_Nucl_cyt_Rdtase"/>
</dbReference>
<dbReference type="SUPFAM" id="SSF54292">
    <property type="entry name" value="2Fe-2S ferredoxin-like"/>
    <property type="match status" value="1"/>
</dbReference>
<dbReference type="InterPro" id="IPR017927">
    <property type="entry name" value="FAD-bd_FR_type"/>
</dbReference>
<dbReference type="Pfam" id="PF00175">
    <property type="entry name" value="NAD_binding_1"/>
    <property type="match status" value="1"/>
</dbReference>
<dbReference type="InterPro" id="IPR001433">
    <property type="entry name" value="OxRdtase_FAD/NAD-bd"/>
</dbReference>
<dbReference type="PRINTS" id="PR00371">
    <property type="entry name" value="FPNCR"/>
</dbReference>
<comment type="caution">
    <text evidence="11">The sequence shown here is derived from an EMBL/GenBank/DDBJ whole genome shotgun (WGS) entry which is preliminary data.</text>
</comment>
<dbReference type="Pfam" id="PF00111">
    <property type="entry name" value="Fer2"/>
    <property type="match status" value="1"/>
</dbReference>
<dbReference type="OrthoDB" id="9789468at2"/>
<dbReference type="GO" id="GO:0050660">
    <property type="term" value="F:flavin adenine dinucleotide binding"/>
    <property type="evidence" value="ECO:0007669"/>
    <property type="project" value="TreeGrafter"/>
</dbReference>
<evidence type="ECO:0000256" key="2">
    <source>
        <dbReference type="ARBA" id="ARBA00022630"/>
    </source>
</evidence>
<dbReference type="Pfam" id="PF00970">
    <property type="entry name" value="FAD_binding_6"/>
    <property type="match status" value="1"/>
</dbReference>
<evidence type="ECO:0000256" key="6">
    <source>
        <dbReference type="ARBA" id="ARBA00023002"/>
    </source>
</evidence>
<evidence type="ECO:0000256" key="8">
    <source>
        <dbReference type="ARBA" id="ARBA00023014"/>
    </source>
</evidence>
<dbReference type="SUPFAM" id="SSF52343">
    <property type="entry name" value="Ferredoxin reductase-like, C-terminal NADP-linked domain"/>
    <property type="match status" value="1"/>
</dbReference>
<evidence type="ECO:0000313" key="12">
    <source>
        <dbReference type="Proteomes" id="UP000295807"/>
    </source>
</evidence>
<dbReference type="InterPro" id="IPR012675">
    <property type="entry name" value="Beta-grasp_dom_sf"/>
</dbReference>
<keyword evidence="6" id="KW-0560">Oxidoreductase</keyword>
<dbReference type="PROSITE" id="PS00197">
    <property type="entry name" value="2FE2S_FER_1"/>
    <property type="match status" value="1"/>
</dbReference>
<dbReference type="CDD" id="cd00207">
    <property type="entry name" value="fer2"/>
    <property type="match status" value="1"/>
</dbReference>
<dbReference type="Gene3D" id="3.40.50.80">
    <property type="entry name" value="Nucleotide-binding domain of ferredoxin-NADP reductase (FNR) module"/>
    <property type="match status" value="1"/>
</dbReference>
<evidence type="ECO:0000256" key="4">
    <source>
        <dbReference type="ARBA" id="ARBA00022723"/>
    </source>
</evidence>
<dbReference type="GO" id="GO:0046872">
    <property type="term" value="F:metal ion binding"/>
    <property type="evidence" value="ECO:0007669"/>
    <property type="project" value="UniProtKB-KW"/>
</dbReference>
<dbReference type="InterPro" id="IPR036010">
    <property type="entry name" value="2Fe-2S_ferredoxin-like_sf"/>
</dbReference>
<accession>A0A4R3KTX9</accession>
<dbReference type="InterPro" id="IPR050415">
    <property type="entry name" value="MRET"/>
</dbReference>
<name>A0A4R3KTX9_9SPHI</name>
<evidence type="ECO:0000313" key="11">
    <source>
        <dbReference type="EMBL" id="TCS87265.1"/>
    </source>
</evidence>
<dbReference type="PROSITE" id="PS51085">
    <property type="entry name" value="2FE2S_FER_2"/>
    <property type="match status" value="1"/>
</dbReference>
<dbReference type="PRINTS" id="PR00406">
    <property type="entry name" value="CYTB5RDTASE"/>
</dbReference>
<dbReference type="SUPFAM" id="SSF63380">
    <property type="entry name" value="Riboflavin synthase domain-like"/>
    <property type="match status" value="1"/>
</dbReference>
<dbReference type="Gene3D" id="3.10.20.30">
    <property type="match status" value="1"/>
</dbReference>
<protein>
    <submittedName>
        <fullName evidence="11">Ring-1,2-phenylacetyl-CoA epoxidase subunit PaaE</fullName>
    </submittedName>
</protein>
<evidence type="ECO:0000256" key="1">
    <source>
        <dbReference type="ARBA" id="ARBA00001974"/>
    </source>
</evidence>
<dbReference type="GO" id="GO:0051537">
    <property type="term" value="F:2 iron, 2 sulfur cluster binding"/>
    <property type="evidence" value="ECO:0007669"/>
    <property type="project" value="UniProtKB-KW"/>
</dbReference>
<proteinExistence type="predicted"/>
<dbReference type="InterPro" id="IPR039261">
    <property type="entry name" value="FNR_nucleotide-bd"/>
</dbReference>
<keyword evidence="2" id="KW-0285">Flavoprotein</keyword>
<feature type="domain" description="FAD-binding FR-type" evidence="10">
    <location>
        <begin position="6"/>
        <end position="109"/>
    </location>
</feature>
<evidence type="ECO:0000259" key="10">
    <source>
        <dbReference type="PROSITE" id="PS51384"/>
    </source>
</evidence>
<keyword evidence="3" id="KW-0001">2Fe-2S</keyword>
<comment type="cofactor">
    <cofactor evidence="1">
        <name>FAD</name>
        <dbReference type="ChEBI" id="CHEBI:57692"/>
    </cofactor>
</comment>
<dbReference type="PANTHER" id="PTHR47354:SF8">
    <property type="entry name" value="1,2-PHENYLACETYL-COA EPOXIDASE, SUBUNIT E"/>
    <property type="match status" value="1"/>
</dbReference>
<dbReference type="CDD" id="cd06214">
    <property type="entry name" value="PA_degradation_oxidoreductase_like"/>
    <property type="match status" value="1"/>
</dbReference>
<organism evidence="11 12">
    <name type="scientific">Anseongella ginsenosidimutans</name>
    <dbReference type="NCBI Taxonomy" id="496056"/>
    <lineage>
        <taxon>Bacteria</taxon>
        <taxon>Pseudomonadati</taxon>
        <taxon>Bacteroidota</taxon>
        <taxon>Sphingobacteriia</taxon>
        <taxon>Sphingobacteriales</taxon>
        <taxon>Sphingobacteriaceae</taxon>
        <taxon>Anseongella</taxon>
    </lineage>
</organism>
<dbReference type="Gene3D" id="2.40.30.10">
    <property type="entry name" value="Translation factors"/>
    <property type="match status" value="1"/>
</dbReference>
<dbReference type="InterPro" id="IPR006058">
    <property type="entry name" value="2Fe2S_fd_BS"/>
</dbReference>
<keyword evidence="5" id="KW-0274">FAD</keyword>